<evidence type="ECO:0000256" key="5">
    <source>
        <dbReference type="ARBA" id="ARBA00022692"/>
    </source>
</evidence>
<dbReference type="AlphaFoldDB" id="A0A840VJH9"/>
<sequence length="290" mass="31983">MAESRSELLPGMGQLSSLEGVKTKPKPVAPPSSWTVRGTLSKPLYRFIALTSFVLLLASWWSVTASGIVDPMFLPSPQDVVSQAWNWATTDNLFTDTGISIYRVMAGFAISALMAVPLGLYIGAFQPVRAFFEPLLEFSRYLPAVAFVPLVLLWAGIGESSKITVIWLGTFFQMVLMISDDVSRVPMSQIEAARTLGATNGEVIRKVLLRSAMPGMFDTLRLTLGFAWTYLVVAEMVAANSGLGYAILQSQRFLQTDRIFVGIIVIGIIGLITDQGLRFIHRRLFPWVKK</sequence>
<comment type="subcellular location">
    <subcellularLocation>
        <location evidence="1 9">Cell membrane</location>
        <topology evidence="1 9">Multi-pass membrane protein</topology>
    </subcellularLocation>
</comment>
<evidence type="ECO:0000256" key="2">
    <source>
        <dbReference type="ARBA" id="ARBA00009306"/>
    </source>
</evidence>
<keyword evidence="5 9" id="KW-0812">Transmembrane</keyword>
<keyword evidence="3 9" id="KW-0813">Transport</keyword>
<dbReference type="CDD" id="cd06261">
    <property type="entry name" value="TM_PBP2"/>
    <property type="match status" value="1"/>
</dbReference>
<evidence type="ECO:0000256" key="6">
    <source>
        <dbReference type="ARBA" id="ARBA00022989"/>
    </source>
</evidence>
<keyword evidence="12" id="KW-1185">Reference proteome</keyword>
<evidence type="ECO:0000256" key="4">
    <source>
        <dbReference type="ARBA" id="ARBA00022475"/>
    </source>
</evidence>
<dbReference type="FunFam" id="1.10.3720.10:FF:000003">
    <property type="entry name" value="Aliphatic sulfonate ABC transporter permease"/>
    <property type="match status" value="1"/>
</dbReference>
<feature type="transmembrane region" description="Helical" evidence="9">
    <location>
        <begin position="138"/>
        <end position="157"/>
    </location>
</feature>
<comment type="similarity">
    <text evidence="2 9">Belongs to the binding-protein-dependent transport system permease family.</text>
</comment>
<comment type="function">
    <text evidence="8">Probably part of an ABC transporter complex. Probably responsible for the translocation of the substrate across the membrane.</text>
</comment>
<accession>A0A840VJH9</accession>
<gene>
    <name evidence="11" type="ORF">HNP71_001585</name>
</gene>
<dbReference type="GO" id="GO:0042918">
    <property type="term" value="P:alkanesulfonate transmembrane transport"/>
    <property type="evidence" value="ECO:0007669"/>
    <property type="project" value="UniProtKB-ARBA"/>
</dbReference>
<evidence type="ECO:0000256" key="9">
    <source>
        <dbReference type="RuleBase" id="RU363032"/>
    </source>
</evidence>
<reference evidence="11 12" key="1">
    <citation type="submission" date="2020-08" db="EMBL/GenBank/DDBJ databases">
        <title>Genomic Encyclopedia of Type Strains, Phase IV (KMG-IV): sequencing the most valuable type-strain genomes for metagenomic binning, comparative biology and taxonomic classification.</title>
        <authorList>
            <person name="Goeker M."/>
        </authorList>
    </citation>
    <scope>NUCLEOTIDE SEQUENCE [LARGE SCALE GENOMIC DNA]</scope>
    <source>
        <strain evidence="11 12">DSM 27026</strain>
    </source>
</reference>
<dbReference type="RefSeq" id="WP_221246689.1">
    <property type="nucleotide sequence ID" value="NZ_JACHFJ010000006.1"/>
</dbReference>
<dbReference type="PANTHER" id="PTHR30151:SF0">
    <property type="entry name" value="ABC TRANSPORTER PERMEASE PROTEIN MJ0413-RELATED"/>
    <property type="match status" value="1"/>
</dbReference>
<feature type="transmembrane region" description="Helical" evidence="9">
    <location>
        <begin position="220"/>
        <end position="239"/>
    </location>
</feature>
<dbReference type="PROSITE" id="PS50928">
    <property type="entry name" value="ABC_TM1"/>
    <property type="match status" value="1"/>
</dbReference>
<name>A0A840VJH9_9PROT</name>
<keyword evidence="4" id="KW-1003">Cell membrane</keyword>
<dbReference type="PANTHER" id="PTHR30151">
    <property type="entry name" value="ALKANE SULFONATE ABC TRANSPORTER-RELATED, MEMBRANE SUBUNIT"/>
    <property type="match status" value="1"/>
</dbReference>
<evidence type="ECO:0000256" key="3">
    <source>
        <dbReference type="ARBA" id="ARBA00022448"/>
    </source>
</evidence>
<dbReference type="Gene3D" id="1.10.3720.10">
    <property type="entry name" value="MetI-like"/>
    <property type="match status" value="1"/>
</dbReference>
<feature type="transmembrane region" description="Helical" evidence="9">
    <location>
        <begin position="44"/>
        <end position="63"/>
    </location>
</feature>
<dbReference type="InterPro" id="IPR000515">
    <property type="entry name" value="MetI-like"/>
</dbReference>
<dbReference type="InterPro" id="IPR035906">
    <property type="entry name" value="MetI-like_sf"/>
</dbReference>
<feature type="transmembrane region" description="Helical" evidence="9">
    <location>
        <begin position="101"/>
        <end position="126"/>
    </location>
</feature>
<evidence type="ECO:0000256" key="8">
    <source>
        <dbReference type="ARBA" id="ARBA00056719"/>
    </source>
</evidence>
<evidence type="ECO:0000256" key="1">
    <source>
        <dbReference type="ARBA" id="ARBA00004651"/>
    </source>
</evidence>
<evidence type="ECO:0000313" key="12">
    <source>
        <dbReference type="Proteomes" id="UP000553706"/>
    </source>
</evidence>
<dbReference type="EMBL" id="JACHFJ010000006">
    <property type="protein sequence ID" value="MBB5373325.1"/>
    <property type="molecule type" value="Genomic_DNA"/>
</dbReference>
<dbReference type="Proteomes" id="UP000553706">
    <property type="component" value="Unassembled WGS sequence"/>
</dbReference>
<evidence type="ECO:0000313" key="11">
    <source>
        <dbReference type="EMBL" id="MBB5373325.1"/>
    </source>
</evidence>
<keyword evidence="7 9" id="KW-0472">Membrane</keyword>
<dbReference type="GO" id="GO:0005886">
    <property type="term" value="C:plasma membrane"/>
    <property type="evidence" value="ECO:0007669"/>
    <property type="project" value="UniProtKB-SubCell"/>
</dbReference>
<evidence type="ECO:0000259" key="10">
    <source>
        <dbReference type="PROSITE" id="PS50928"/>
    </source>
</evidence>
<dbReference type="Pfam" id="PF00528">
    <property type="entry name" value="BPD_transp_1"/>
    <property type="match status" value="1"/>
</dbReference>
<dbReference type="SUPFAM" id="SSF161098">
    <property type="entry name" value="MetI-like"/>
    <property type="match status" value="1"/>
</dbReference>
<feature type="domain" description="ABC transmembrane type-1" evidence="10">
    <location>
        <begin position="97"/>
        <end position="281"/>
    </location>
</feature>
<comment type="caution">
    <text evidence="11">The sequence shown here is derived from an EMBL/GenBank/DDBJ whole genome shotgun (WGS) entry which is preliminary data.</text>
</comment>
<organism evidence="11 12">
    <name type="scientific">Acidocella aromatica</name>
    <dbReference type="NCBI Taxonomy" id="1303579"/>
    <lineage>
        <taxon>Bacteria</taxon>
        <taxon>Pseudomonadati</taxon>
        <taxon>Pseudomonadota</taxon>
        <taxon>Alphaproteobacteria</taxon>
        <taxon>Acetobacterales</taxon>
        <taxon>Acidocellaceae</taxon>
        <taxon>Acidocella</taxon>
    </lineage>
</organism>
<evidence type="ECO:0000256" key="7">
    <source>
        <dbReference type="ARBA" id="ARBA00023136"/>
    </source>
</evidence>
<proteinExistence type="inferred from homology"/>
<feature type="transmembrane region" description="Helical" evidence="9">
    <location>
        <begin position="259"/>
        <end position="280"/>
    </location>
</feature>
<keyword evidence="6 9" id="KW-1133">Transmembrane helix</keyword>
<protein>
    <submittedName>
        <fullName evidence="11">NitT/TauT family transport system permease protein</fullName>
    </submittedName>
</protein>